<dbReference type="InterPro" id="IPR002110">
    <property type="entry name" value="Ankyrin_rpt"/>
</dbReference>
<keyword evidence="2" id="KW-0472">Membrane</keyword>
<dbReference type="PANTHER" id="PTHR24177">
    <property type="entry name" value="CASKIN"/>
    <property type="match status" value="1"/>
</dbReference>
<dbReference type="AlphaFoldDB" id="A0AAD8M0I4"/>
<dbReference type="InterPro" id="IPR036770">
    <property type="entry name" value="Ankyrin_rpt-contain_sf"/>
</dbReference>
<dbReference type="SMART" id="SM00248">
    <property type="entry name" value="ANK"/>
    <property type="match status" value="6"/>
</dbReference>
<dbReference type="SUPFAM" id="SSF48403">
    <property type="entry name" value="Ankyrin repeat"/>
    <property type="match status" value="2"/>
</dbReference>
<evidence type="ECO:0000313" key="4">
    <source>
        <dbReference type="EMBL" id="KAK1355083.1"/>
    </source>
</evidence>
<feature type="transmembrane region" description="Helical" evidence="2">
    <location>
        <begin position="630"/>
        <end position="649"/>
    </location>
</feature>
<sequence length="676" mass="76251">MLICVYSTFLVDLKAWEVMEDSAGFEQGVLATSTPGREMAGTSSSMFSTERVLQHDHSIEIMTPPHPPRPLSPSPPHHHRPGPNLPSDIYLSEDERKNYLSLCLPLYEAALKGDWQAAQRIIGKSPQVINVSITKNYETALHIASSTKHAHFVEKLVNLMKPEDLELQNKNWNTALCLAAAAGTVKIVEIMVKQKSNLLSIRGNNNMSPLLMAALFGHKDMVSYLYSKTDDMKGEDWTDTDRIILLNACISAKLYDVALKLLKNHKKELALATDKNVLHVLARNPSEFAGKRQPVFWRLLHRILPGLSIGPGEMKCQALEIVQVIWAEIVEQRDDDIWDIIRGPQETIRVRESNHPNAKYVDQRVHQSRLLFVAAALGNTQFLIELLRLCPELIWKIDDYERTIFHVAVLHRQESVYNLLYEIGSIKDLVTTFRDTSGNNILHLAAMMPEQNRLHIVSGVALQMQRELLWFKEVETMVHPSLREMKNKQGKTPQALFSAQHAELMEKGESWMKETASQCMVVAALIATIMFAAAFTLPGGNNEKTGHPMFKSKSAFIVFVITDAVSLFSSSASILMFLAILTARYAERDFLASLPIKLMIGILALFISITTMMIAFSASFFLVYTKGMKWLPYLIAGLAGVPVILFARLQYGLIFDVVRTTFSSRFLFKPKKHMLY</sequence>
<keyword evidence="5" id="KW-1185">Reference proteome</keyword>
<feature type="transmembrane region" description="Helical" evidence="2">
    <location>
        <begin position="555"/>
        <end position="581"/>
    </location>
</feature>
<dbReference type="InterPro" id="IPR026961">
    <property type="entry name" value="PGG_dom"/>
</dbReference>
<name>A0AAD8M0I4_9APIA</name>
<feature type="domain" description="PGG" evidence="3">
    <location>
        <begin position="510"/>
        <end position="622"/>
    </location>
</feature>
<feature type="transmembrane region" description="Helical" evidence="2">
    <location>
        <begin position="515"/>
        <end position="535"/>
    </location>
</feature>
<evidence type="ECO:0000256" key="2">
    <source>
        <dbReference type="SAM" id="Phobius"/>
    </source>
</evidence>
<evidence type="ECO:0000256" key="1">
    <source>
        <dbReference type="SAM" id="MobiDB-lite"/>
    </source>
</evidence>
<proteinExistence type="predicted"/>
<dbReference type="GO" id="GO:0016020">
    <property type="term" value="C:membrane"/>
    <property type="evidence" value="ECO:0007669"/>
    <property type="project" value="TreeGrafter"/>
</dbReference>
<dbReference type="EMBL" id="JAUIZM010000011">
    <property type="protein sequence ID" value="KAK1355083.1"/>
    <property type="molecule type" value="Genomic_DNA"/>
</dbReference>
<evidence type="ECO:0000313" key="5">
    <source>
        <dbReference type="Proteomes" id="UP001237642"/>
    </source>
</evidence>
<reference evidence="4" key="1">
    <citation type="submission" date="2023-02" db="EMBL/GenBank/DDBJ databases">
        <title>Genome of toxic invasive species Heracleum sosnowskyi carries increased number of genes despite the absence of recent whole-genome duplications.</title>
        <authorList>
            <person name="Schelkunov M."/>
            <person name="Shtratnikova V."/>
            <person name="Makarenko M."/>
            <person name="Klepikova A."/>
            <person name="Omelchenko D."/>
            <person name="Novikova G."/>
            <person name="Obukhova E."/>
            <person name="Bogdanov V."/>
            <person name="Penin A."/>
            <person name="Logacheva M."/>
        </authorList>
    </citation>
    <scope>NUCLEOTIDE SEQUENCE</scope>
    <source>
        <strain evidence="4">Hsosn_3</strain>
        <tissue evidence="4">Leaf</tissue>
    </source>
</reference>
<comment type="caution">
    <text evidence="4">The sequence shown here is derived from an EMBL/GenBank/DDBJ whole genome shotgun (WGS) entry which is preliminary data.</text>
</comment>
<dbReference type="PANTHER" id="PTHR24177:SF472">
    <property type="entry name" value="PGG DOMAIN-CONTAINING PROTEIN"/>
    <property type="match status" value="1"/>
</dbReference>
<keyword evidence="2" id="KW-0812">Transmembrane</keyword>
<dbReference type="Pfam" id="PF13962">
    <property type="entry name" value="PGG"/>
    <property type="match status" value="1"/>
</dbReference>
<dbReference type="Proteomes" id="UP001237642">
    <property type="component" value="Unassembled WGS sequence"/>
</dbReference>
<dbReference type="Pfam" id="PF12796">
    <property type="entry name" value="Ank_2"/>
    <property type="match status" value="1"/>
</dbReference>
<accession>A0AAD8M0I4</accession>
<dbReference type="Gene3D" id="1.25.40.20">
    <property type="entry name" value="Ankyrin repeat-containing domain"/>
    <property type="match status" value="2"/>
</dbReference>
<keyword evidence="2" id="KW-1133">Transmembrane helix</keyword>
<gene>
    <name evidence="4" type="ORF">POM88_048339</name>
</gene>
<evidence type="ECO:0000259" key="3">
    <source>
        <dbReference type="Pfam" id="PF13962"/>
    </source>
</evidence>
<feature type="region of interest" description="Disordered" evidence="1">
    <location>
        <begin position="62"/>
        <end position="88"/>
    </location>
</feature>
<reference evidence="4" key="2">
    <citation type="submission" date="2023-05" db="EMBL/GenBank/DDBJ databases">
        <authorList>
            <person name="Schelkunov M.I."/>
        </authorList>
    </citation>
    <scope>NUCLEOTIDE SEQUENCE</scope>
    <source>
        <strain evidence="4">Hsosn_3</strain>
        <tissue evidence="4">Leaf</tissue>
    </source>
</reference>
<feature type="transmembrane region" description="Helical" evidence="2">
    <location>
        <begin position="602"/>
        <end position="624"/>
    </location>
</feature>
<organism evidence="4 5">
    <name type="scientific">Heracleum sosnowskyi</name>
    <dbReference type="NCBI Taxonomy" id="360622"/>
    <lineage>
        <taxon>Eukaryota</taxon>
        <taxon>Viridiplantae</taxon>
        <taxon>Streptophyta</taxon>
        <taxon>Embryophyta</taxon>
        <taxon>Tracheophyta</taxon>
        <taxon>Spermatophyta</taxon>
        <taxon>Magnoliopsida</taxon>
        <taxon>eudicotyledons</taxon>
        <taxon>Gunneridae</taxon>
        <taxon>Pentapetalae</taxon>
        <taxon>asterids</taxon>
        <taxon>campanulids</taxon>
        <taxon>Apiales</taxon>
        <taxon>Apiaceae</taxon>
        <taxon>Apioideae</taxon>
        <taxon>apioid superclade</taxon>
        <taxon>Tordylieae</taxon>
        <taxon>Tordyliinae</taxon>
        <taxon>Heracleum</taxon>
    </lineage>
</organism>
<protein>
    <submittedName>
        <fullName evidence="4">PGG domain-containing protein</fullName>
    </submittedName>
</protein>
<feature type="compositionally biased region" description="Pro residues" evidence="1">
    <location>
        <begin position="64"/>
        <end position="75"/>
    </location>
</feature>